<proteinExistence type="inferred from homology"/>
<dbReference type="InterPro" id="IPR001279">
    <property type="entry name" value="Metallo-B-lactamas"/>
</dbReference>
<dbReference type="OrthoDB" id="9789133at2"/>
<evidence type="ECO:0000256" key="2">
    <source>
        <dbReference type="HAMAP-Rule" id="MF_00457"/>
    </source>
</evidence>
<dbReference type="HAMAP" id="MF_00457">
    <property type="entry name" value="UPF0173"/>
    <property type="match status" value="1"/>
</dbReference>
<comment type="caution">
    <text evidence="4">The sequence shown here is derived from an EMBL/GenBank/DDBJ whole genome shotgun (WGS) entry which is preliminary data.</text>
</comment>
<dbReference type="Pfam" id="PF12706">
    <property type="entry name" value="Lactamase_B_2"/>
    <property type="match status" value="1"/>
</dbReference>
<dbReference type="RefSeq" id="WP_109616865.1">
    <property type="nucleotide sequence ID" value="NZ_QGDO01000002.1"/>
</dbReference>
<dbReference type="PANTHER" id="PTHR43546:SF3">
    <property type="entry name" value="UPF0173 METAL-DEPENDENT HYDROLASE MJ1163"/>
    <property type="match status" value="1"/>
</dbReference>
<gene>
    <name evidence="4" type="ORF">BC781_102283</name>
</gene>
<protein>
    <recommendedName>
        <fullName evidence="2">UPF0173 metal-dependent hydrolase BC781_102283</fullName>
    </recommendedName>
</protein>
<dbReference type="EMBL" id="QGDO01000002">
    <property type="protein sequence ID" value="PWJ42738.1"/>
    <property type="molecule type" value="Genomic_DNA"/>
</dbReference>
<dbReference type="SUPFAM" id="SSF56281">
    <property type="entry name" value="Metallo-hydrolase/oxidoreductase"/>
    <property type="match status" value="1"/>
</dbReference>
<dbReference type="NCBIfam" id="NF001911">
    <property type="entry name" value="PRK00685.1"/>
    <property type="match status" value="1"/>
</dbReference>
<dbReference type="AlphaFoldDB" id="A0A315ZD18"/>
<evidence type="ECO:0000256" key="1">
    <source>
        <dbReference type="ARBA" id="ARBA00022801"/>
    </source>
</evidence>
<reference evidence="4 5" key="1">
    <citation type="submission" date="2018-03" db="EMBL/GenBank/DDBJ databases">
        <title>Genomic Encyclopedia of Archaeal and Bacterial Type Strains, Phase II (KMG-II): from individual species to whole genera.</title>
        <authorList>
            <person name="Goeker M."/>
        </authorList>
    </citation>
    <scope>NUCLEOTIDE SEQUENCE [LARGE SCALE GENOMIC DNA]</scope>
    <source>
        <strain evidence="4 5">DSM 28229</strain>
    </source>
</reference>
<keyword evidence="1 2" id="KW-0378">Hydrolase</keyword>
<accession>A0A315ZD18</accession>
<evidence type="ECO:0000313" key="4">
    <source>
        <dbReference type="EMBL" id="PWJ42738.1"/>
    </source>
</evidence>
<feature type="domain" description="Metallo-beta-lactamase" evidence="3">
    <location>
        <begin position="7"/>
        <end position="190"/>
    </location>
</feature>
<dbReference type="InterPro" id="IPR022877">
    <property type="entry name" value="UPF0173"/>
</dbReference>
<organism evidence="4 5">
    <name type="scientific">Sediminitomix flava</name>
    <dbReference type="NCBI Taxonomy" id="379075"/>
    <lineage>
        <taxon>Bacteria</taxon>
        <taxon>Pseudomonadati</taxon>
        <taxon>Bacteroidota</taxon>
        <taxon>Cytophagia</taxon>
        <taxon>Cytophagales</taxon>
        <taxon>Flammeovirgaceae</taxon>
        <taxon>Sediminitomix</taxon>
    </lineage>
</organism>
<dbReference type="SMART" id="SM00849">
    <property type="entry name" value="Lactamase_B"/>
    <property type="match status" value="1"/>
</dbReference>
<dbReference type="GO" id="GO:0016787">
    <property type="term" value="F:hydrolase activity"/>
    <property type="evidence" value="ECO:0007669"/>
    <property type="project" value="UniProtKB-UniRule"/>
</dbReference>
<dbReference type="InterPro" id="IPR050114">
    <property type="entry name" value="UPF0173_UPF0282_UlaG_hydrolase"/>
</dbReference>
<dbReference type="PANTHER" id="PTHR43546">
    <property type="entry name" value="UPF0173 METAL-DEPENDENT HYDROLASE MJ1163-RELATED"/>
    <property type="match status" value="1"/>
</dbReference>
<evidence type="ECO:0000259" key="3">
    <source>
        <dbReference type="SMART" id="SM00849"/>
    </source>
</evidence>
<evidence type="ECO:0000313" key="5">
    <source>
        <dbReference type="Proteomes" id="UP000245535"/>
    </source>
</evidence>
<sequence length="226" mass="24810">MKIKYLGHSTIEVSLEGCNIIIDPFISPNPKANHINVSDLKPDYIFLTHGHEDHVADAELLSKNNNAPIVSNFEVNNWFTAKGCENGVGMNIGGTFKTEFFSLKMVEAKHSSSMPDGSYGGNPAGFILQTEKSNIYIAGDTALFSDMKLIGEECDLDLAILPIGDLFTMGIRDASKSAEMINCSKVLGVHYDTFPVIEIDHKQAIETFKEENQTLLLLPLGDTIEL</sequence>
<dbReference type="Gene3D" id="3.60.15.10">
    <property type="entry name" value="Ribonuclease Z/Hydroxyacylglutathione hydrolase-like"/>
    <property type="match status" value="1"/>
</dbReference>
<name>A0A315ZD18_SEDFL</name>
<dbReference type="InterPro" id="IPR036866">
    <property type="entry name" value="RibonucZ/Hydroxyglut_hydro"/>
</dbReference>
<keyword evidence="5" id="KW-1185">Reference proteome</keyword>
<comment type="similarity">
    <text evidence="2">Belongs to the UPF0173 family.</text>
</comment>
<dbReference type="Proteomes" id="UP000245535">
    <property type="component" value="Unassembled WGS sequence"/>
</dbReference>